<feature type="domain" description="DinB-like" evidence="1">
    <location>
        <begin position="18"/>
        <end position="162"/>
    </location>
</feature>
<dbReference type="Gene3D" id="1.20.120.450">
    <property type="entry name" value="dinb family like domain"/>
    <property type="match status" value="1"/>
</dbReference>
<evidence type="ECO:0000259" key="1">
    <source>
        <dbReference type="Pfam" id="PF12867"/>
    </source>
</evidence>
<organism evidence="2 3">
    <name type="scientific">Hoyosella altamirensis</name>
    <dbReference type="NCBI Taxonomy" id="616997"/>
    <lineage>
        <taxon>Bacteria</taxon>
        <taxon>Bacillati</taxon>
        <taxon>Actinomycetota</taxon>
        <taxon>Actinomycetes</taxon>
        <taxon>Mycobacteriales</taxon>
        <taxon>Hoyosellaceae</taxon>
        <taxon>Hoyosella</taxon>
    </lineage>
</organism>
<protein>
    <submittedName>
        <fullName evidence="2">Putative damage-inducible protein DinB</fullName>
    </submittedName>
</protein>
<dbReference type="InterPro" id="IPR024775">
    <property type="entry name" value="DinB-like"/>
</dbReference>
<name>A0A839RPF7_9ACTN</name>
<dbReference type="Proteomes" id="UP000567922">
    <property type="component" value="Unassembled WGS sequence"/>
</dbReference>
<gene>
    <name evidence="2" type="ORF">FHU29_002648</name>
</gene>
<dbReference type="AlphaFoldDB" id="A0A839RPF7"/>
<dbReference type="InterPro" id="IPR034660">
    <property type="entry name" value="DinB/YfiT-like"/>
</dbReference>
<sequence>MSAESAPIKMLLLDSFGRIRELVEDITADLPDSIAVYRPDPGANSISWLLWHLARVQDDHISGLAGVTQAYTELGWAGRFGLPFDDADIGYGHSSDDVGKVTAGPQLLAEYHADVHELTRRYIETLTADELDRVVDEGWDPPVTAAVRIVSVEGDCLQHLGQAAYVKGMAMRAAIR</sequence>
<evidence type="ECO:0000313" key="2">
    <source>
        <dbReference type="EMBL" id="MBB3038199.1"/>
    </source>
</evidence>
<dbReference type="EMBL" id="JACHWS010000002">
    <property type="protein sequence ID" value="MBB3038199.1"/>
    <property type="molecule type" value="Genomic_DNA"/>
</dbReference>
<dbReference type="SUPFAM" id="SSF109854">
    <property type="entry name" value="DinB/YfiT-like putative metalloenzymes"/>
    <property type="match status" value="1"/>
</dbReference>
<evidence type="ECO:0000313" key="3">
    <source>
        <dbReference type="Proteomes" id="UP000567922"/>
    </source>
</evidence>
<proteinExistence type="predicted"/>
<accession>A0A839RPF7</accession>
<dbReference type="OrthoDB" id="2363925at2"/>
<dbReference type="NCBIfam" id="NF047843">
    <property type="entry name" value="MST_Rv0443"/>
    <property type="match status" value="1"/>
</dbReference>
<dbReference type="Pfam" id="PF12867">
    <property type="entry name" value="DinB_2"/>
    <property type="match status" value="1"/>
</dbReference>
<keyword evidence="3" id="KW-1185">Reference proteome</keyword>
<reference evidence="2 3" key="1">
    <citation type="submission" date="2020-08" db="EMBL/GenBank/DDBJ databases">
        <title>Sequencing the genomes of 1000 actinobacteria strains.</title>
        <authorList>
            <person name="Klenk H.-P."/>
        </authorList>
    </citation>
    <scope>NUCLEOTIDE SEQUENCE [LARGE SCALE GENOMIC DNA]</scope>
    <source>
        <strain evidence="2 3">DSM 45258</strain>
    </source>
</reference>
<comment type="caution">
    <text evidence="2">The sequence shown here is derived from an EMBL/GenBank/DDBJ whole genome shotgun (WGS) entry which is preliminary data.</text>
</comment>
<dbReference type="RefSeq" id="WP_083962270.1">
    <property type="nucleotide sequence ID" value="NZ_BDDI01000006.1"/>
</dbReference>